<sequence>MAKLYTVEPNFTYTGISVRMINFINFVLLNKSIKFIGLIDPEIIFLDITNMPKTSIRRIGMVQHLMMYEASFYKINKQEYFLWKKGERKEPFKIILSSFKNFKVLKGSAYKLIKPKESSDYVLIKLSKGTILELYNGDAKKVLKYNDLR</sequence>
<name>A0A1F6WMP6_9BACT</name>
<proteinExistence type="predicted"/>
<evidence type="ECO:0000313" key="1">
    <source>
        <dbReference type="EMBL" id="OGI83148.1"/>
    </source>
</evidence>
<dbReference type="Proteomes" id="UP000178184">
    <property type="component" value="Unassembled WGS sequence"/>
</dbReference>
<protein>
    <submittedName>
        <fullName evidence="1">Uncharacterized protein</fullName>
    </submittedName>
</protein>
<dbReference type="EMBL" id="MFUO01000036">
    <property type="protein sequence ID" value="OGI83148.1"/>
    <property type="molecule type" value="Genomic_DNA"/>
</dbReference>
<comment type="caution">
    <text evidence="1">The sequence shown here is derived from an EMBL/GenBank/DDBJ whole genome shotgun (WGS) entry which is preliminary data.</text>
</comment>
<organism evidence="1 2">
    <name type="scientific">Candidatus Nomurabacteria bacterium RIFCSPLOWO2_01_FULL_33_17</name>
    <dbReference type="NCBI Taxonomy" id="1801764"/>
    <lineage>
        <taxon>Bacteria</taxon>
        <taxon>Candidatus Nomuraibacteriota</taxon>
    </lineage>
</organism>
<reference evidence="1 2" key="1">
    <citation type="journal article" date="2016" name="Nat. Commun.">
        <title>Thousands of microbial genomes shed light on interconnected biogeochemical processes in an aquifer system.</title>
        <authorList>
            <person name="Anantharaman K."/>
            <person name="Brown C.T."/>
            <person name="Hug L.A."/>
            <person name="Sharon I."/>
            <person name="Castelle C.J."/>
            <person name="Probst A.J."/>
            <person name="Thomas B.C."/>
            <person name="Singh A."/>
            <person name="Wilkins M.J."/>
            <person name="Karaoz U."/>
            <person name="Brodie E.L."/>
            <person name="Williams K.H."/>
            <person name="Hubbard S.S."/>
            <person name="Banfield J.F."/>
        </authorList>
    </citation>
    <scope>NUCLEOTIDE SEQUENCE [LARGE SCALE GENOMIC DNA]</scope>
</reference>
<accession>A0A1F6WMP6</accession>
<gene>
    <name evidence="1" type="ORF">A2903_02020</name>
</gene>
<evidence type="ECO:0000313" key="2">
    <source>
        <dbReference type="Proteomes" id="UP000178184"/>
    </source>
</evidence>
<dbReference type="AlphaFoldDB" id="A0A1F6WMP6"/>